<keyword evidence="3" id="KW-1185">Reference proteome</keyword>
<dbReference type="Proteomes" id="UP001610334">
    <property type="component" value="Unassembled WGS sequence"/>
</dbReference>
<evidence type="ECO:0000313" key="3">
    <source>
        <dbReference type="Proteomes" id="UP001610334"/>
    </source>
</evidence>
<feature type="region of interest" description="Disordered" evidence="1">
    <location>
        <begin position="1"/>
        <end position="65"/>
    </location>
</feature>
<reference evidence="2 3" key="1">
    <citation type="submission" date="2024-07" db="EMBL/GenBank/DDBJ databases">
        <title>Section-level genome sequencing and comparative genomics of Aspergillus sections Usti and Cavernicolus.</title>
        <authorList>
            <consortium name="Lawrence Berkeley National Laboratory"/>
            <person name="Nybo J.L."/>
            <person name="Vesth T.C."/>
            <person name="Theobald S."/>
            <person name="Frisvad J.C."/>
            <person name="Larsen T.O."/>
            <person name="Kjaerboelling I."/>
            <person name="Rothschild-Mancinelli K."/>
            <person name="Lyhne E.K."/>
            <person name="Kogle M.E."/>
            <person name="Barry K."/>
            <person name="Clum A."/>
            <person name="Na H."/>
            <person name="Ledsgaard L."/>
            <person name="Lin J."/>
            <person name="Lipzen A."/>
            <person name="Kuo A."/>
            <person name="Riley R."/>
            <person name="Mondo S."/>
            <person name="Labutti K."/>
            <person name="Haridas S."/>
            <person name="Pangalinan J."/>
            <person name="Salamov A.A."/>
            <person name="Simmons B.A."/>
            <person name="Magnuson J.K."/>
            <person name="Chen J."/>
            <person name="Drula E."/>
            <person name="Henrissat B."/>
            <person name="Wiebenga A."/>
            <person name="Lubbers R.J."/>
            <person name="Gomes A.C."/>
            <person name="Makela M.R."/>
            <person name="Stajich J."/>
            <person name="Grigoriev I.V."/>
            <person name="Mortensen U.H."/>
            <person name="De Vries R.P."/>
            <person name="Baker S.E."/>
            <person name="Andersen M.R."/>
        </authorList>
    </citation>
    <scope>NUCLEOTIDE SEQUENCE [LARGE SCALE GENOMIC DNA]</scope>
    <source>
        <strain evidence="2 3">CBS 588.65</strain>
    </source>
</reference>
<accession>A0ABR4H5Y5</accession>
<proteinExistence type="predicted"/>
<evidence type="ECO:0000256" key="1">
    <source>
        <dbReference type="SAM" id="MobiDB-lite"/>
    </source>
</evidence>
<comment type="caution">
    <text evidence="2">The sequence shown here is derived from an EMBL/GenBank/DDBJ whole genome shotgun (WGS) entry which is preliminary data.</text>
</comment>
<gene>
    <name evidence="2" type="ORF">BJX63DRAFT_433842</name>
</gene>
<evidence type="ECO:0000313" key="2">
    <source>
        <dbReference type="EMBL" id="KAL2810878.1"/>
    </source>
</evidence>
<name>A0ABR4H5Y5_9EURO</name>
<protein>
    <submittedName>
        <fullName evidence="2">Uncharacterized protein</fullName>
    </submittedName>
</protein>
<dbReference type="EMBL" id="JBFXLT010000065">
    <property type="protein sequence ID" value="KAL2810878.1"/>
    <property type="molecule type" value="Genomic_DNA"/>
</dbReference>
<organism evidence="2 3">
    <name type="scientific">Aspergillus granulosus</name>
    <dbReference type="NCBI Taxonomy" id="176169"/>
    <lineage>
        <taxon>Eukaryota</taxon>
        <taxon>Fungi</taxon>
        <taxon>Dikarya</taxon>
        <taxon>Ascomycota</taxon>
        <taxon>Pezizomycotina</taxon>
        <taxon>Eurotiomycetes</taxon>
        <taxon>Eurotiomycetidae</taxon>
        <taxon>Eurotiales</taxon>
        <taxon>Aspergillaceae</taxon>
        <taxon>Aspergillus</taxon>
        <taxon>Aspergillus subgen. Nidulantes</taxon>
    </lineage>
</organism>
<sequence>MEKAKLTERHKSRRLLSAVPEKNKIKHKDGQEVPGKGHKHKVNEKGKQGEDVAASAKARSNVGTRDDNKTLPIEIDVHGLKAKVYLNCADVDIVPARYLEKAGQSPPLKRRPWVFRTATNGRTVNLDRWPKMDTRYQGVFKALRKVPQFTKGLFENDTKGRMASESSSSKKKFNFEAAAEAQGQVVYALLDEILAALKTRPEAGSQKGLFFLRSRLLRCQPEYWTGYRMKHRDTPFTAGVLSLVYEPEREMPRAVTQSRPQSLHQALEGSFKLLLAQLLVHIHRLSPPGDKLPDQETFLITLHGSRLHILRGLFPGQKTSLLWCGRYNPPPPTISTMPATSHNHTKPTYSSTHNLLTKMSSCFYQKLNLQQLMEQIGWSQLSNPEIEASPRRFQILGSREYDLWNEEEFSAVVRLLTGLIMYLMSGTAQCGILQDAFNRWPFDEE</sequence>